<feature type="region of interest" description="Disordered" evidence="1">
    <location>
        <begin position="256"/>
        <end position="279"/>
    </location>
</feature>
<dbReference type="InterPro" id="IPR010775">
    <property type="entry name" value="DUF1365"/>
</dbReference>
<reference evidence="2 3" key="1">
    <citation type="submission" date="2019-07" db="EMBL/GenBank/DDBJ databases">
        <title>Tepidimonas thermarum AA-1 draft genome.</title>
        <authorList>
            <person name="Da Costa M.S."/>
            <person name="Froufe H.J.C."/>
            <person name="Egas C."/>
            <person name="Albuquerque L."/>
        </authorList>
    </citation>
    <scope>NUCLEOTIDE SEQUENCE [LARGE SCALE GENOMIC DNA]</scope>
    <source>
        <strain evidence="2 3">AA-1</strain>
    </source>
</reference>
<dbReference type="RefSeq" id="WP_143902004.1">
    <property type="nucleotide sequence ID" value="NZ_VJOL01000018.1"/>
</dbReference>
<keyword evidence="3" id="KW-1185">Reference proteome</keyword>
<comment type="caution">
    <text evidence="2">The sequence shown here is derived from an EMBL/GenBank/DDBJ whole genome shotgun (WGS) entry which is preliminary data.</text>
</comment>
<evidence type="ECO:0000256" key="1">
    <source>
        <dbReference type="SAM" id="MobiDB-lite"/>
    </source>
</evidence>
<evidence type="ECO:0008006" key="4">
    <source>
        <dbReference type="Google" id="ProtNLM"/>
    </source>
</evidence>
<dbReference type="Pfam" id="PF07103">
    <property type="entry name" value="DUF1365"/>
    <property type="match status" value="1"/>
</dbReference>
<dbReference type="OrthoDB" id="9778801at2"/>
<dbReference type="PANTHER" id="PTHR33973:SF4">
    <property type="entry name" value="OS07G0153300 PROTEIN"/>
    <property type="match status" value="1"/>
</dbReference>
<evidence type="ECO:0000313" key="2">
    <source>
        <dbReference type="EMBL" id="TSE29958.1"/>
    </source>
</evidence>
<dbReference type="AlphaFoldDB" id="A0A554X2A8"/>
<name>A0A554X2A8_9BURK</name>
<dbReference type="EMBL" id="VJOL01000018">
    <property type="protein sequence ID" value="TSE29958.1"/>
    <property type="molecule type" value="Genomic_DNA"/>
</dbReference>
<protein>
    <recommendedName>
        <fullName evidence="4">DUF1365 domain-containing protein</fullName>
    </recommendedName>
</protein>
<organism evidence="2 3">
    <name type="scientific">Tepidimonas thermarum</name>
    <dbReference type="NCBI Taxonomy" id="335431"/>
    <lineage>
        <taxon>Bacteria</taxon>
        <taxon>Pseudomonadati</taxon>
        <taxon>Pseudomonadota</taxon>
        <taxon>Betaproteobacteria</taxon>
        <taxon>Burkholderiales</taxon>
        <taxon>Tepidimonas</taxon>
    </lineage>
</organism>
<dbReference type="PANTHER" id="PTHR33973">
    <property type="entry name" value="OS07G0153300 PROTEIN"/>
    <property type="match status" value="1"/>
</dbReference>
<dbReference type="Proteomes" id="UP000318542">
    <property type="component" value="Unassembled WGS sequence"/>
</dbReference>
<proteinExistence type="predicted"/>
<evidence type="ECO:0000313" key="3">
    <source>
        <dbReference type="Proteomes" id="UP000318542"/>
    </source>
</evidence>
<accession>A0A554X2A8</accession>
<sequence length="279" mass="31340">MATHVPPSAADPVWIGEGVVRHRRLRPHGHAFEHPTWFLWLPMHRLDAAAAEAGLALNRPGWIAFYDADHGDGRGPQTGGARAWLHELLQHHGIGDADGPLWLHTYARVFGYAFKPVSFWYCHRSDGALRAIVAEVNNTFGERHCYLLDAPAWGRTLQAHKRFHVSPFCRVAGEYRFRFLHSDSGGQRRCVARIEYGDADGALLLTSVSGTLSPATPRRWPRLLWRYGWHSALVIARIHLHALRLWRRGVPVHDHPAPPTNTVTGQAVTAPPRLENPTP</sequence>
<gene>
    <name evidence="2" type="ORF">Tther_01236</name>
</gene>